<dbReference type="Gene3D" id="1.10.260.40">
    <property type="entry name" value="lambda repressor-like DNA-binding domains"/>
    <property type="match status" value="1"/>
</dbReference>
<dbReference type="EMBL" id="JABFDB010000016">
    <property type="protein sequence ID" value="NYZ22201.1"/>
    <property type="molecule type" value="Genomic_DNA"/>
</dbReference>
<proteinExistence type="predicted"/>
<dbReference type="PROSITE" id="PS50943">
    <property type="entry name" value="HTH_CROC1"/>
    <property type="match status" value="1"/>
</dbReference>
<evidence type="ECO:0000259" key="1">
    <source>
        <dbReference type="PROSITE" id="PS50943"/>
    </source>
</evidence>
<dbReference type="InterPro" id="IPR001387">
    <property type="entry name" value="Cro/C1-type_HTH"/>
</dbReference>
<accession>A0ABX2TDC5</accession>
<organism evidence="2 3">
    <name type="scientific">Azospirillum oleiclasticum</name>
    <dbReference type="NCBI Taxonomy" id="2735135"/>
    <lineage>
        <taxon>Bacteria</taxon>
        <taxon>Pseudomonadati</taxon>
        <taxon>Pseudomonadota</taxon>
        <taxon>Alphaproteobacteria</taxon>
        <taxon>Rhodospirillales</taxon>
        <taxon>Azospirillaceae</taxon>
        <taxon>Azospirillum</taxon>
    </lineage>
</organism>
<dbReference type="Pfam" id="PF01381">
    <property type="entry name" value="HTH_3"/>
    <property type="match status" value="1"/>
</dbReference>
<dbReference type="InterPro" id="IPR010982">
    <property type="entry name" value="Lambda_DNA-bd_dom_sf"/>
</dbReference>
<dbReference type="Proteomes" id="UP000584642">
    <property type="component" value="Unassembled WGS sequence"/>
</dbReference>
<dbReference type="CDD" id="cd00093">
    <property type="entry name" value="HTH_XRE"/>
    <property type="match status" value="1"/>
</dbReference>
<evidence type="ECO:0000313" key="3">
    <source>
        <dbReference type="Proteomes" id="UP000584642"/>
    </source>
</evidence>
<feature type="domain" description="HTH cro/C1-type" evidence="1">
    <location>
        <begin position="8"/>
        <end position="62"/>
    </location>
</feature>
<comment type="caution">
    <text evidence="2">The sequence shown here is derived from an EMBL/GenBank/DDBJ whole genome shotgun (WGS) entry which is preliminary data.</text>
</comment>
<gene>
    <name evidence="2" type="ORF">HND93_21010</name>
</gene>
<sequence>MEGLGDRLRVRALALGLSDAEVARRSGLDSRRYGHYVRGLHEPDLGTLVRIAEVLGTTPDGLLLSAPRPMSVGRELPERVARMARLLAMADVLDDDDLDLAAEQVEALVRHRRTRADQEDRP</sequence>
<name>A0ABX2TDC5_9PROT</name>
<reference evidence="2 3" key="1">
    <citation type="submission" date="2020-05" db="EMBL/GenBank/DDBJ databases">
        <title>Azospirillum oleiclasticum sp. nov, a nitrogen-fixing and heavy crude oil-emulsifying bacterium isolated from the crude oil of Yumen Oilfield.</title>
        <authorList>
            <person name="Wu D."/>
            <person name="Cai M."/>
            <person name="Zhang X."/>
        </authorList>
    </citation>
    <scope>NUCLEOTIDE SEQUENCE [LARGE SCALE GENOMIC DNA]</scope>
    <source>
        <strain evidence="2 3">ROY-1-1-2</strain>
    </source>
</reference>
<dbReference type="SUPFAM" id="SSF47413">
    <property type="entry name" value="lambda repressor-like DNA-binding domains"/>
    <property type="match status" value="1"/>
</dbReference>
<evidence type="ECO:0000313" key="2">
    <source>
        <dbReference type="EMBL" id="NYZ22201.1"/>
    </source>
</evidence>
<dbReference type="RefSeq" id="WP_180283979.1">
    <property type="nucleotide sequence ID" value="NZ_JABFDB010000016.1"/>
</dbReference>
<protein>
    <submittedName>
        <fullName evidence="2">Helix-turn-helix transcriptional regulator</fullName>
    </submittedName>
</protein>
<dbReference type="SMART" id="SM00530">
    <property type="entry name" value="HTH_XRE"/>
    <property type="match status" value="1"/>
</dbReference>
<keyword evidence="3" id="KW-1185">Reference proteome</keyword>